<comment type="pathway">
    <text evidence="3">Quinol/quinone metabolism; 1,4-dihydroxy-2-naphthoate biosynthesis; 1,4-dihydroxy-2-naphthoate from chorismate: step 3/7.</text>
</comment>
<dbReference type="InterPro" id="IPR000073">
    <property type="entry name" value="AB_hydrolase_1"/>
</dbReference>
<evidence type="ECO:0000256" key="1">
    <source>
        <dbReference type="ARBA" id="ARBA00022428"/>
    </source>
</evidence>
<dbReference type="RefSeq" id="WP_190601653.1">
    <property type="nucleotide sequence ID" value="NZ_CP021056.1"/>
</dbReference>
<dbReference type="KEGG" id="rsin:B6N60_01511"/>
<comment type="function">
    <text evidence="3">Catalyzes a proton abstraction reaction that results in 2,5-elimination of pyruvate from 2-succinyl-5-enolpyruvyl-6-hydroxy-3-cyclohexene-1-carboxylate (SEPHCHC) and the formation of 2-succinyl-6-hydroxy-2,4-cyclohexadiene-1-carboxylate (SHCHC).</text>
</comment>
<name>A0A975T676_9NOST</name>
<dbReference type="PANTHER" id="PTHR42916:SF1">
    <property type="entry name" value="PROTEIN PHYLLO, CHLOROPLASTIC"/>
    <property type="match status" value="1"/>
</dbReference>
<reference evidence="5" key="1">
    <citation type="submission" date="2017-04" db="EMBL/GenBank/DDBJ databases">
        <title>Genome deletions in a multicellular cyanobacterial endosymbiont for morphological adaptation in marine diatoms.</title>
        <authorList>
            <person name="Wang Y."/>
            <person name="Gao H."/>
            <person name="Li R."/>
            <person name="Xu X."/>
        </authorList>
    </citation>
    <scope>NUCLEOTIDE SEQUENCE</scope>
    <source>
        <strain evidence="5">FACHB 800</strain>
    </source>
</reference>
<sequence>MIFKNYQFNYSLINHTNKPLILFLHGFMGKIDEFDPVIKLLADDFSYLTLDLPGHGTTQVLGEDKYYQMESTAQGLIELLDDLKIDKCFLVGYSMGGRLALYLSLHFPERFIKVILESASPGLAKEADRLKRIKSDFQIASKLTRITERKDFEIFLNYWYSQPIFGNIKNHPDYETMLESRLENNPIELTKSLQYMGTGYQPSLWEKLQNNHIPLMLIAGEIDQKFVDINTQMLHQCSVAQLKMIKKAGHNIHLEQTEKFVQIIQQFFTILC</sequence>
<evidence type="ECO:0000256" key="2">
    <source>
        <dbReference type="ARBA" id="ARBA00023239"/>
    </source>
</evidence>
<accession>A0A975T676</accession>
<comment type="catalytic activity">
    <reaction evidence="3">
        <text>5-enolpyruvoyl-6-hydroxy-2-succinyl-cyclohex-3-ene-1-carboxylate = (1R,6R)-6-hydroxy-2-succinyl-cyclohexa-2,4-diene-1-carboxylate + pyruvate</text>
        <dbReference type="Rhea" id="RHEA:25597"/>
        <dbReference type="ChEBI" id="CHEBI:15361"/>
        <dbReference type="ChEBI" id="CHEBI:58689"/>
        <dbReference type="ChEBI" id="CHEBI:58818"/>
        <dbReference type="EC" id="4.2.99.20"/>
    </reaction>
</comment>
<dbReference type="InterPro" id="IPR022485">
    <property type="entry name" value="SHCHC_synthase_MenH"/>
</dbReference>
<protein>
    <recommendedName>
        <fullName evidence="3">Putative 2-succinyl-6-hydroxy-2,4-cyclohexadiene-1-carboxylate synthase</fullName>
        <shortName evidence="3">SHCHC synthase</shortName>
        <ecNumber evidence="3">4.2.99.20</ecNumber>
    </recommendedName>
</protein>
<evidence type="ECO:0000313" key="6">
    <source>
        <dbReference type="Proteomes" id="UP000683511"/>
    </source>
</evidence>
<dbReference type="NCBIfam" id="TIGR03695">
    <property type="entry name" value="menH_SHCHC"/>
    <property type="match status" value="1"/>
</dbReference>
<dbReference type="EC" id="4.2.99.20" evidence="3"/>
<keyword evidence="1" id="KW-0474">Menaquinone biosynthesis</keyword>
<keyword evidence="2 3" id="KW-0456">Lyase</keyword>
<feature type="domain" description="AB hydrolase-1" evidence="4">
    <location>
        <begin position="19"/>
        <end position="255"/>
    </location>
</feature>
<evidence type="ECO:0000313" key="5">
    <source>
        <dbReference type="EMBL" id="QXE22825.1"/>
    </source>
</evidence>
<dbReference type="Proteomes" id="UP000683511">
    <property type="component" value="Chromosome"/>
</dbReference>
<dbReference type="Gene3D" id="3.40.50.1820">
    <property type="entry name" value="alpha/beta hydrolase"/>
    <property type="match status" value="1"/>
</dbReference>
<comment type="pathway">
    <text evidence="3">Cofactor biosynthesis; phylloquinone biosynthesis.</text>
</comment>
<organism evidence="5 6">
    <name type="scientific">Richelia sinica FACHB-800</name>
    <dbReference type="NCBI Taxonomy" id="1357546"/>
    <lineage>
        <taxon>Bacteria</taxon>
        <taxon>Bacillati</taxon>
        <taxon>Cyanobacteriota</taxon>
        <taxon>Cyanophyceae</taxon>
        <taxon>Nostocales</taxon>
        <taxon>Nostocaceae</taxon>
        <taxon>Richelia</taxon>
    </lineage>
</organism>
<dbReference type="EMBL" id="CP021056">
    <property type="protein sequence ID" value="QXE22825.1"/>
    <property type="molecule type" value="Genomic_DNA"/>
</dbReference>
<comment type="similarity">
    <text evidence="3">Belongs to the AB hydrolase superfamily. MenH family.</text>
</comment>
<gene>
    <name evidence="3" type="primary">menH</name>
    <name evidence="5" type="ORF">B6N60_01511</name>
</gene>
<dbReference type="GO" id="GO:0070205">
    <property type="term" value="F:2-succinyl-6-hydroxy-2,4-cyclohexadiene-1-carboxylate synthase activity"/>
    <property type="evidence" value="ECO:0007669"/>
    <property type="project" value="UniProtKB-UniRule"/>
</dbReference>
<dbReference type="InterPro" id="IPR029058">
    <property type="entry name" value="AB_hydrolase_fold"/>
</dbReference>
<dbReference type="SUPFAM" id="SSF53474">
    <property type="entry name" value="alpha/beta-Hydrolases"/>
    <property type="match status" value="1"/>
</dbReference>
<comment type="subunit">
    <text evidence="3">Monomer.</text>
</comment>
<dbReference type="AlphaFoldDB" id="A0A975T676"/>
<keyword evidence="6" id="KW-1185">Reference proteome</keyword>
<evidence type="ECO:0000259" key="4">
    <source>
        <dbReference type="Pfam" id="PF00561"/>
    </source>
</evidence>
<dbReference type="GO" id="GO:0042372">
    <property type="term" value="P:phylloquinone biosynthetic process"/>
    <property type="evidence" value="ECO:0007669"/>
    <property type="project" value="UniProtKB-UniRule"/>
</dbReference>
<evidence type="ECO:0000256" key="3">
    <source>
        <dbReference type="HAMAP-Rule" id="MF_01660"/>
    </source>
</evidence>
<dbReference type="GO" id="GO:0009234">
    <property type="term" value="P:menaquinone biosynthetic process"/>
    <property type="evidence" value="ECO:0007669"/>
    <property type="project" value="UniProtKB-UniRule"/>
</dbReference>
<dbReference type="PANTHER" id="PTHR42916">
    <property type="entry name" value="2-SUCCINYL-5-ENOLPYRUVYL-6-HYDROXY-3-CYCLOHEXENE-1-CARBOXYLATE SYNTHASE"/>
    <property type="match status" value="1"/>
</dbReference>
<dbReference type="HAMAP" id="MF_01660">
    <property type="entry name" value="MenH"/>
    <property type="match status" value="1"/>
</dbReference>
<dbReference type="PRINTS" id="PR00111">
    <property type="entry name" value="ABHYDROLASE"/>
</dbReference>
<proteinExistence type="inferred from homology"/>
<dbReference type="Pfam" id="PF00561">
    <property type="entry name" value="Abhydrolase_1"/>
    <property type="match status" value="1"/>
</dbReference>